<dbReference type="Proteomes" id="UP000053372">
    <property type="component" value="Unassembled WGS sequence"/>
</dbReference>
<name>A0A0V7ZW75_9CYAN</name>
<dbReference type="RefSeq" id="WP_153009562.1">
    <property type="nucleotide sequence ID" value="NZ_LMTZ01000062.1"/>
</dbReference>
<comment type="caution">
    <text evidence="1">The sequence shown here is derived from an EMBL/GenBank/DDBJ whole genome shotgun (WGS) entry which is preliminary data.</text>
</comment>
<dbReference type="OrthoDB" id="460761at2"/>
<evidence type="ECO:0000313" key="2">
    <source>
        <dbReference type="Proteomes" id="UP000053372"/>
    </source>
</evidence>
<reference evidence="1 2" key="1">
    <citation type="journal article" date="2015" name="Genome Announc.">
        <title>Draft Genome of the Euendolithic (true boring) Cyanobacterium Mastigocoleus testarum strain BC008.</title>
        <authorList>
            <person name="Guida B.S."/>
            <person name="Garcia-Pichel F."/>
        </authorList>
    </citation>
    <scope>NUCLEOTIDE SEQUENCE [LARGE SCALE GENOMIC DNA]</scope>
    <source>
        <strain evidence="1 2">BC008</strain>
    </source>
</reference>
<organism evidence="1 2">
    <name type="scientific">Mastigocoleus testarum BC008</name>
    <dbReference type="NCBI Taxonomy" id="371196"/>
    <lineage>
        <taxon>Bacteria</taxon>
        <taxon>Bacillati</taxon>
        <taxon>Cyanobacteriota</taxon>
        <taxon>Cyanophyceae</taxon>
        <taxon>Nostocales</taxon>
        <taxon>Hapalosiphonaceae</taxon>
        <taxon>Mastigocoleus</taxon>
    </lineage>
</organism>
<protein>
    <submittedName>
        <fullName evidence="1">Uncharacterized protein</fullName>
    </submittedName>
</protein>
<dbReference type="AlphaFoldDB" id="A0A0V7ZW75"/>
<gene>
    <name evidence="1" type="ORF">BC008_01005</name>
</gene>
<sequence>MEFLNPSIEQLVREIIAVNNAWKEAKDLFDPSSTPLANSLRDLKARLQVRLLRSYPSRVYLRVDTNSNSDYDEPLYSLQLAIPISSGRTSRGRL</sequence>
<dbReference type="EMBL" id="LMTZ01000062">
    <property type="protein sequence ID" value="KST68479.1"/>
    <property type="molecule type" value="Genomic_DNA"/>
</dbReference>
<keyword evidence="2" id="KW-1185">Reference proteome</keyword>
<evidence type="ECO:0000313" key="1">
    <source>
        <dbReference type="EMBL" id="KST68479.1"/>
    </source>
</evidence>
<accession>A0A0V7ZW75</accession>
<proteinExistence type="predicted"/>